<dbReference type="EMBL" id="DYTV01000043">
    <property type="protein sequence ID" value="HJH10743.1"/>
    <property type="molecule type" value="Genomic_DNA"/>
</dbReference>
<comment type="similarity">
    <text evidence="2">Belongs to the LytR/CpsA/Psr (LCP) family.</text>
</comment>
<evidence type="ECO:0000256" key="10">
    <source>
        <dbReference type="ARBA" id="ARBA00037178"/>
    </source>
</evidence>
<evidence type="ECO:0000256" key="1">
    <source>
        <dbReference type="ARBA" id="ARBA00004401"/>
    </source>
</evidence>
<name>A0A921T4K6_9BACL</name>
<gene>
    <name evidence="13" type="ORF">K8V30_03435</name>
</gene>
<evidence type="ECO:0000256" key="8">
    <source>
        <dbReference type="ARBA" id="ARBA00023136"/>
    </source>
</evidence>
<evidence type="ECO:0000256" key="7">
    <source>
        <dbReference type="ARBA" id="ARBA00023015"/>
    </source>
</evidence>
<evidence type="ECO:0000256" key="6">
    <source>
        <dbReference type="ARBA" id="ARBA00022989"/>
    </source>
</evidence>
<evidence type="ECO:0000256" key="3">
    <source>
        <dbReference type="ARBA" id="ARBA00022475"/>
    </source>
</evidence>
<dbReference type="PANTHER" id="PTHR33392">
    <property type="entry name" value="POLYISOPRENYL-TEICHOIC ACID--PEPTIDOGLYCAN TEICHOIC ACID TRANSFERASE TAGU"/>
    <property type="match status" value="1"/>
</dbReference>
<accession>A0A921T4K6</accession>
<dbReference type="AlphaFoldDB" id="A0A921T4K6"/>
<sequence>MKKAILAIIALLLMGAIAGVIYFKQTYSKAFEDQREHIDPLDESDITFEGTKPLEGVINVLMIGSDARDDHELSDTLMIGQYNSKQKTLKIASIMRDTYINIPEYGYYKINAAYALGGPDLVRKTIEENFDVPLNYYAIVDFKAFPQVVDLLAPNGIEVDIPYEMSHGIGMVLEPGKQVLHGNEALGYVRFRHDAMSDFGRVARQQEVISKIKEQAVSVNTVTSLPKILGTLDAYVATNVDMKTMLGMGTGLALNNFGEVETLRIPLDDTYTDGYYDAAGQVLEIDFEENKKALQDFLRPTPKKTSTLLNE</sequence>
<evidence type="ECO:0000256" key="5">
    <source>
        <dbReference type="ARBA" id="ARBA00022968"/>
    </source>
</evidence>
<evidence type="ECO:0000313" key="14">
    <source>
        <dbReference type="Proteomes" id="UP000700212"/>
    </source>
</evidence>
<evidence type="ECO:0000313" key="13">
    <source>
        <dbReference type="EMBL" id="HJH10743.1"/>
    </source>
</evidence>
<dbReference type="InterPro" id="IPR050922">
    <property type="entry name" value="LytR/CpsA/Psr_CW_biosynth"/>
</dbReference>
<keyword evidence="3" id="KW-1003">Cell membrane</keyword>
<proteinExistence type="inferred from homology"/>
<keyword evidence="6" id="KW-1133">Transmembrane helix</keyword>
<evidence type="ECO:0000256" key="2">
    <source>
        <dbReference type="ARBA" id="ARBA00006068"/>
    </source>
</evidence>
<feature type="domain" description="Cell envelope-related transcriptional attenuator" evidence="12">
    <location>
        <begin position="74"/>
        <end position="216"/>
    </location>
</feature>
<dbReference type="Gene3D" id="3.40.630.190">
    <property type="entry name" value="LCP protein"/>
    <property type="match status" value="1"/>
</dbReference>
<evidence type="ECO:0000259" key="12">
    <source>
        <dbReference type="Pfam" id="PF03816"/>
    </source>
</evidence>
<dbReference type="NCBIfam" id="TIGR00350">
    <property type="entry name" value="lytR_cpsA_psr"/>
    <property type="match status" value="1"/>
</dbReference>
<dbReference type="Pfam" id="PF03816">
    <property type="entry name" value="LytR_cpsA_psr"/>
    <property type="match status" value="1"/>
</dbReference>
<dbReference type="InterPro" id="IPR004474">
    <property type="entry name" value="LytR_CpsA_psr"/>
</dbReference>
<dbReference type="PANTHER" id="PTHR33392:SF8">
    <property type="entry name" value="REGULATORY PROTEIN MSRR"/>
    <property type="match status" value="1"/>
</dbReference>
<reference evidence="13" key="1">
    <citation type="journal article" date="2021" name="PeerJ">
        <title>Extensive microbial diversity within the chicken gut microbiome revealed by metagenomics and culture.</title>
        <authorList>
            <person name="Gilroy R."/>
            <person name="Ravi A."/>
            <person name="Getino M."/>
            <person name="Pursley I."/>
            <person name="Horton D.L."/>
            <person name="Alikhan N.F."/>
            <person name="Baker D."/>
            <person name="Gharbi K."/>
            <person name="Hall N."/>
            <person name="Watson M."/>
            <person name="Adriaenssens E.M."/>
            <person name="Foster-Nyarko E."/>
            <person name="Jarju S."/>
            <person name="Secka A."/>
            <person name="Antonio M."/>
            <person name="Oren A."/>
            <person name="Chaudhuri R.R."/>
            <person name="La Ragione R."/>
            <person name="Hildebrand F."/>
            <person name="Pallen M.J."/>
        </authorList>
    </citation>
    <scope>NUCLEOTIDE SEQUENCE</scope>
    <source>
        <strain evidence="13">CHK160-4876</strain>
    </source>
</reference>
<comment type="subcellular location">
    <subcellularLocation>
        <location evidence="1">Cell membrane</location>
        <topology evidence="1">Single-pass type II membrane protein</topology>
    </subcellularLocation>
</comment>
<protein>
    <recommendedName>
        <fullName evidence="11">Regulatory protein MsrR</fullName>
    </recommendedName>
</protein>
<reference evidence="13" key="2">
    <citation type="submission" date="2021-09" db="EMBL/GenBank/DDBJ databases">
        <authorList>
            <person name="Gilroy R."/>
        </authorList>
    </citation>
    <scope>NUCLEOTIDE SEQUENCE</scope>
    <source>
        <strain evidence="13">CHK160-4876</strain>
    </source>
</reference>
<evidence type="ECO:0000256" key="9">
    <source>
        <dbReference type="ARBA" id="ARBA00023163"/>
    </source>
</evidence>
<dbReference type="GO" id="GO:0005886">
    <property type="term" value="C:plasma membrane"/>
    <property type="evidence" value="ECO:0007669"/>
    <property type="project" value="UniProtKB-SubCell"/>
</dbReference>
<keyword evidence="4" id="KW-0812">Transmembrane</keyword>
<keyword evidence="8" id="KW-0472">Membrane</keyword>
<evidence type="ECO:0000256" key="4">
    <source>
        <dbReference type="ARBA" id="ARBA00022692"/>
    </source>
</evidence>
<keyword evidence="5" id="KW-0735">Signal-anchor</keyword>
<dbReference type="Proteomes" id="UP000700212">
    <property type="component" value="Unassembled WGS sequence"/>
</dbReference>
<keyword evidence="7" id="KW-0805">Transcription regulation</keyword>
<keyword evidence="9" id="KW-0804">Transcription</keyword>
<organism evidence="13 14">
    <name type="scientific">Metalysinibacillus jejuensis</name>
    <dbReference type="NCBI Taxonomy" id="914327"/>
    <lineage>
        <taxon>Bacteria</taxon>
        <taxon>Bacillati</taxon>
        <taxon>Bacillota</taxon>
        <taxon>Bacilli</taxon>
        <taxon>Bacillales</taxon>
        <taxon>Caryophanaceae</taxon>
        <taxon>Metalysinibacillus</taxon>
    </lineage>
</organism>
<evidence type="ECO:0000256" key="11">
    <source>
        <dbReference type="ARBA" id="ARBA00040752"/>
    </source>
</evidence>
<comment type="function">
    <text evidence="10">Involved in SarA attenuation. Affects resistance to oxacillin and teicoplanin, as well as the synthesis of virulence factors.</text>
</comment>
<comment type="caution">
    <text evidence="13">The sequence shown here is derived from an EMBL/GenBank/DDBJ whole genome shotgun (WGS) entry which is preliminary data.</text>
</comment>